<feature type="transmembrane region" description="Helical" evidence="15">
    <location>
        <begin position="220"/>
        <end position="243"/>
    </location>
</feature>
<keyword evidence="5" id="KW-0107">Calcium channel</keyword>
<dbReference type="Gene3D" id="1.10.287.70">
    <property type="match status" value="1"/>
</dbReference>
<evidence type="ECO:0000256" key="15">
    <source>
        <dbReference type="SAM" id="Phobius"/>
    </source>
</evidence>
<keyword evidence="18" id="KW-1185">Reference proteome</keyword>
<evidence type="ECO:0000256" key="14">
    <source>
        <dbReference type="SAM" id="MobiDB-lite"/>
    </source>
</evidence>
<evidence type="ECO:0000256" key="8">
    <source>
        <dbReference type="ARBA" id="ARBA00022882"/>
    </source>
</evidence>
<dbReference type="PANTHER" id="PTHR45628">
    <property type="entry name" value="VOLTAGE-DEPENDENT CALCIUM CHANNEL TYPE A SUBUNIT ALPHA-1"/>
    <property type="match status" value="1"/>
</dbReference>
<evidence type="ECO:0000256" key="5">
    <source>
        <dbReference type="ARBA" id="ARBA00022673"/>
    </source>
</evidence>
<keyword evidence="13" id="KW-0407">Ion channel</keyword>
<dbReference type="PROSITE" id="PS00018">
    <property type="entry name" value="EF_HAND_1"/>
    <property type="match status" value="2"/>
</dbReference>
<comment type="caution">
    <text evidence="17">The sequence shown here is derived from an EMBL/GenBank/DDBJ whole genome shotgun (WGS) entry which is preliminary data.</text>
</comment>
<dbReference type="InterPro" id="IPR018247">
    <property type="entry name" value="EF_Hand_1_Ca_BS"/>
</dbReference>
<dbReference type="SMART" id="SM00054">
    <property type="entry name" value="EFh"/>
    <property type="match status" value="2"/>
</dbReference>
<feature type="domain" description="EF-hand" evidence="16">
    <location>
        <begin position="418"/>
        <end position="453"/>
    </location>
</feature>
<gene>
    <name evidence="17" type="ORF">PCOR1329_LOCUS76420</name>
</gene>
<evidence type="ECO:0000313" key="17">
    <source>
        <dbReference type="EMBL" id="CAK0898659.1"/>
    </source>
</evidence>
<dbReference type="InterPro" id="IPR002048">
    <property type="entry name" value="EF_hand_dom"/>
</dbReference>
<evidence type="ECO:0000256" key="6">
    <source>
        <dbReference type="ARBA" id="ARBA00022692"/>
    </source>
</evidence>
<dbReference type="SUPFAM" id="SSF47473">
    <property type="entry name" value="EF-hand"/>
    <property type="match status" value="1"/>
</dbReference>
<keyword evidence="10" id="KW-0406">Ion transport</keyword>
<keyword evidence="12" id="KW-0325">Glycoprotein</keyword>
<dbReference type="PROSITE" id="PS50222">
    <property type="entry name" value="EF_HAND_2"/>
    <property type="match status" value="2"/>
</dbReference>
<evidence type="ECO:0000256" key="11">
    <source>
        <dbReference type="ARBA" id="ARBA00023136"/>
    </source>
</evidence>
<dbReference type="InterPro" id="IPR027359">
    <property type="entry name" value="Volt_channel_dom_sf"/>
</dbReference>
<dbReference type="SUPFAM" id="SSF81324">
    <property type="entry name" value="Voltage-gated potassium channels"/>
    <property type="match status" value="1"/>
</dbReference>
<keyword evidence="11 15" id="KW-0472">Membrane</keyword>
<dbReference type="Pfam" id="PF00520">
    <property type="entry name" value="Ion_trans"/>
    <property type="match status" value="1"/>
</dbReference>
<keyword evidence="6 15" id="KW-0812">Transmembrane</keyword>
<evidence type="ECO:0000256" key="9">
    <source>
        <dbReference type="ARBA" id="ARBA00022989"/>
    </source>
</evidence>
<evidence type="ECO:0000256" key="2">
    <source>
        <dbReference type="ARBA" id="ARBA00022448"/>
    </source>
</evidence>
<evidence type="ECO:0000256" key="3">
    <source>
        <dbReference type="ARBA" id="ARBA00022553"/>
    </source>
</evidence>
<evidence type="ECO:0000256" key="10">
    <source>
        <dbReference type="ARBA" id="ARBA00023065"/>
    </source>
</evidence>
<protein>
    <recommendedName>
        <fullName evidence="16">EF-hand domain-containing protein</fullName>
    </recommendedName>
</protein>
<dbReference type="InterPro" id="IPR011992">
    <property type="entry name" value="EF-hand-dom_pair"/>
</dbReference>
<evidence type="ECO:0000259" key="16">
    <source>
        <dbReference type="PROSITE" id="PS50222"/>
    </source>
</evidence>
<keyword evidence="9 15" id="KW-1133">Transmembrane helix</keyword>
<dbReference type="Gene3D" id="1.20.120.350">
    <property type="entry name" value="Voltage-gated potassium channels. Chain C"/>
    <property type="match status" value="1"/>
</dbReference>
<dbReference type="CDD" id="cd00051">
    <property type="entry name" value="EFh"/>
    <property type="match status" value="1"/>
</dbReference>
<feature type="compositionally biased region" description="Basic and acidic residues" evidence="14">
    <location>
        <begin position="7"/>
        <end position="18"/>
    </location>
</feature>
<dbReference type="Proteomes" id="UP001189429">
    <property type="component" value="Unassembled WGS sequence"/>
</dbReference>
<keyword evidence="4" id="KW-0109">Calcium transport</keyword>
<keyword evidence="7" id="KW-0106">Calcium</keyword>
<keyword evidence="8" id="KW-0851">Voltage-gated channel</keyword>
<dbReference type="InterPro" id="IPR005821">
    <property type="entry name" value="Ion_trans_dom"/>
</dbReference>
<evidence type="ECO:0000256" key="4">
    <source>
        <dbReference type="ARBA" id="ARBA00022568"/>
    </source>
</evidence>
<name>A0ABN9XGG4_9DINO</name>
<feature type="transmembrane region" description="Helical" evidence="15">
    <location>
        <begin position="147"/>
        <end position="169"/>
    </location>
</feature>
<dbReference type="InterPro" id="IPR050599">
    <property type="entry name" value="VDCC_alpha-1_subunit"/>
</dbReference>
<feature type="region of interest" description="Disordered" evidence="14">
    <location>
        <begin position="1"/>
        <end position="101"/>
    </location>
</feature>
<proteinExistence type="predicted"/>
<organism evidence="17 18">
    <name type="scientific">Prorocentrum cordatum</name>
    <dbReference type="NCBI Taxonomy" id="2364126"/>
    <lineage>
        <taxon>Eukaryota</taxon>
        <taxon>Sar</taxon>
        <taxon>Alveolata</taxon>
        <taxon>Dinophyceae</taxon>
        <taxon>Prorocentrales</taxon>
        <taxon>Prorocentraceae</taxon>
        <taxon>Prorocentrum</taxon>
    </lineage>
</organism>
<dbReference type="Gene3D" id="1.10.238.10">
    <property type="entry name" value="EF-hand"/>
    <property type="match status" value="1"/>
</dbReference>
<evidence type="ECO:0000313" key="18">
    <source>
        <dbReference type="Proteomes" id="UP001189429"/>
    </source>
</evidence>
<evidence type="ECO:0000256" key="12">
    <source>
        <dbReference type="ARBA" id="ARBA00023180"/>
    </source>
</evidence>
<feature type="transmembrane region" description="Helical" evidence="15">
    <location>
        <begin position="362"/>
        <end position="381"/>
    </location>
</feature>
<comment type="subcellular location">
    <subcellularLocation>
        <location evidence="1">Membrane</location>
        <topology evidence="1">Multi-pass membrane protein</topology>
    </subcellularLocation>
</comment>
<dbReference type="Pfam" id="PF13499">
    <property type="entry name" value="EF-hand_7"/>
    <property type="match status" value="1"/>
</dbReference>
<dbReference type="EMBL" id="CAUYUJ010020499">
    <property type="protein sequence ID" value="CAK0898659.1"/>
    <property type="molecule type" value="Genomic_DNA"/>
</dbReference>
<evidence type="ECO:0000256" key="7">
    <source>
        <dbReference type="ARBA" id="ARBA00022837"/>
    </source>
</evidence>
<feature type="domain" description="EF-hand" evidence="16">
    <location>
        <begin position="461"/>
        <end position="496"/>
    </location>
</feature>
<evidence type="ECO:0000256" key="1">
    <source>
        <dbReference type="ARBA" id="ARBA00004141"/>
    </source>
</evidence>
<accession>A0ABN9XGG4</accession>
<keyword evidence="2" id="KW-0813">Transport</keyword>
<sequence length="541" mass="60210">MTQNPSDESRSGADELRRHGSAGGQDTANDTLVSADAWVPGSISPTGESESGAGKARVHCGSSAQTPHDGEGCGRSQAFDGKSNDTSEDESSEGSREWTGWDPRDFGIRWNPFVVGETWMSNLVRRYIGPGGEQVRKQRRAYKIVRSMPFAATSYVAIVLNSLFIGVTMQNQMNAALAGKEYKEAWSDAIELLFVVFFTIELFIKVLAEDYYLLFSSDWTWNILDVILVIAALLQLLMDAIYGGDTPNVSLSRTIRLFRITRVLRVVRVVRVCQSLRVMIFAIFKSLDVLCWVLAVLLFFKYIFAMIFMHGTISYVDSVTDGTGGALSADEYAYVTDGFGTIVRAIVTLFECITGGRDWGEVYYALVKIGVMYGICFLIYVSSCLGGRRIGTVVHVTSGVAARDRDRMVEDEMKALKDYASDIKDFFEAADTDKSGQLSWDEFRTHLDDNRVKAYFQTLDLDIRQAHVLFKLLDCNDNGEVGIEEFLDGCLRLKGHARSLDLNLVVYQLETLLKGSSLLTPHSTDPVLQPKKTGRARLQKS</sequence>
<reference evidence="17" key="1">
    <citation type="submission" date="2023-10" db="EMBL/GenBank/DDBJ databases">
        <authorList>
            <person name="Chen Y."/>
            <person name="Shah S."/>
            <person name="Dougan E. K."/>
            <person name="Thang M."/>
            <person name="Chan C."/>
        </authorList>
    </citation>
    <scope>NUCLEOTIDE SEQUENCE [LARGE SCALE GENOMIC DNA]</scope>
</reference>
<dbReference type="PANTHER" id="PTHR45628:SF7">
    <property type="entry name" value="VOLTAGE-DEPENDENT CALCIUM CHANNEL TYPE A SUBUNIT ALPHA-1"/>
    <property type="match status" value="1"/>
</dbReference>
<keyword evidence="3" id="KW-0597">Phosphoprotein</keyword>
<feature type="transmembrane region" description="Helical" evidence="15">
    <location>
        <begin position="189"/>
        <end position="208"/>
    </location>
</feature>
<evidence type="ECO:0000256" key="13">
    <source>
        <dbReference type="ARBA" id="ARBA00023303"/>
    </source>
</evidence>